<dbReference type="Proteomes" id="UP000236728">
    <property type="component" value="Unassembled WGS sequence"/>
</dbReference>
<feature type="domain" description="Flagellin N-terminal" evidence="1">
    <location>
        <begin position="10"/>
        <end position="136"/>
    </location>
</feature>
<dbReference type="NCBIfam" id="TIGR02550">
    <property type="entry name" value="flagell_flgL"/>
    <property type="match status" value="1"/>
</dbReference>
<dbReference type="OrthoDB" id="9758307at2"/>
<dbReference type="GO" id="GO:0009424">
    <property type="term" value="C:bacterial-type flagellum hook"/>
    <property type="evidence" value="ECO:0007669"/>
    <property type="project" value="InterPro"/>
</dbReference>
<evidence type="ECO:0000259" key="1">
    <source>
        <dbReference type="Pfam" id="PF00669"/>
    </source>
</evidence>
<dbReference type="InterPro" id="IPR001492">
    <property type="entry name" value="Flagellin"/>
</dbReference>
<dbReference type="InterPro" id="IPR013384">
    <property type="entry name" value="Flagell_FlgL"/>
</dbReference>
<protein>
    <submittedName>
        <fullName evidence="2">Flagellar hook-associated protein 3</fullName>
    </submittedName>
</protein>
<dbReference type="AlphaFoldDB" id="A0A1H5TMW7"/>
<dbReference type="Gene3D" id="1.20.1330.10">
    <property type="entry name" value="f41 fragment of flagellin, N-terminal domain"/>
    <property type="match status" value="2"/>
</dbReference>
<evidence type="ECO:0000313" key="3">
    <source>
        <dbReference type="Proteomes" id="UP000236728"/>
    </source>
</evidence>
<dbReference type="PANTHER" id="PTHR42792:SF1">
    <property type="entry name" value="FLAGELLAR HOOK-ASSOCIATED PROTEIN 3"/>
    <property type="match status" value="1"/>
</dbReference>
<accession>A0A1H5TMW7</accession>
<dbReference type="GO" id="GO:0005198">
    <property type="term" value="F:structural molecule activity"/>
    <property type="evidence" value="ECO:0007669"/>
    <property type="project" value="InterPro"/>
</dbReference>
<sequence>MRVTSMIPQVQYDIQQSASSLATAEQQVSTGLRVQQLSDDPSASANMVRSLMESANVDQYTKNVSSLQSSMQTASSALSQVVTAMNSAISSGTAGASDSLAASNRDSIASQVEGLLQTVVSSANTSYQGSYLFGGSASSTPPFVPASLSYSSANGTASTPLTTSTALTAGSETTISDASTGESFTYTAKSGDTIATLQQAVAGAVSAGTLSAGTTATINANGQLSIGQGSSGSGVAVSTNDSALGSMSADSGTQVADSYAYVGNSDVNHVSVGSSLSVASNVPGSTLFGNGSNTIASLTNLIKALKGGDTTAISTATQAVSSALTSFDTLRVPLDEGVSELSSQETYLSSETITLTTQQTALTGISTAEAATNLAQAELDNNAVLAAAAKALPQTLLQYLQ</sequence>
<dbReference type="PANTHER" id="PTHR42792">
    <property type="entry name" value="FLAGELLIN"/>
    <property type="match status" value="1"/>
</dbReference>
<evidence type="ECO:0000313" key="2">
    <source>
        <dbReference type="EMBL" id="SEF63357.1"/>
    </source>
</evidence>
<name>A0A1H5TMW7_9BACT</name>
<proteinExistence type="predicted"/>
<gene>
    <name evidence="2" type="ORF">SAMN05421819_0650</name>
</gene>
<dbReference type="Pfam" id="PF00669">
    <property type="entry name" value="Flagellin_N"/>
    <property type="match status" value="1"/>
</dbReference>
<dbReference type="EMBL" id="FNVA01000001">
    <property type="protein sequence ID" value="SEF63357.1"/>
    <property type="molecule type" value="Genomic_DNA"/>
</dbReference>
<keyword evidence="2" id="KW-0969">Cilium</keyword>
<organism evidence="2 3">
    <name type="scientific">Bryocella elongata</name>
    <dbReference type="NCBI Taxonomy" id="863522"/>
    <lineage>
        <taxon>Bacteria</taxon>
        <taxon>Pseudomonadati</taxon>
        <taxon>Acidobacteriota</taxon>
        <taxon>Terriglobia</taxon>
        <taxon>Terriglobales</taxon>
        <taxon>Acidobacteriaceae</taxon>
        <taxon>Bryocella</taxon>
    </lineage>
</organism>
<dbReference type="RefSeq" id="WP_103931550.1">
    <property type="nucleotide sequence ID" value="NZ_FNVA01000001.1"/>
</dbReference>
<keyword evidence="2" id="KW-0966">Cell projection</keyword>
<reference evidence="2 3" key="1">
    <citation type="submission" date="2016-10" db="EMBL/GenBank/DDBJ databases">
        <authorList>
            <person name="de Groot N.N."/>
        </authorList>
    </citation>
    <scope>NUCLEOTIDE SEQUENCE [LARGE SCALE GENOMIC DNA]</scope>
    <source>
        <strain evidence="2 3">DSM 22489</strain>
    </source>
</reference>
<keyword evidence="3" id="KW-1185">Reference proteome</keyword>
<keyword evidence="2" id="KW-0282">Flagellum</keyword>
<dbReference type="InterPro" id="IPR001029">
    <property type="entry name" value="Flagellin_N"/>
</dbReference>
<dbReference type="GO" id="GO:0071973">
    <property type="term" value="P:bacterial-type flagellum-dependent cell motility"/>
    <property type="evidence" value="ECO:0007669"/>
    <property type="project" value="InterPro"/>
</dbReference>
<dbReference type="SUPFAM" id="SSF64518">
    <property type="entry name" value="Phase 1 flagellin"/>
    <property type="match status" value="1"/>
</dbReference>